<dbReference type="AlphaFoldDB" id="A0A7J3M384"/>
<dbReference type="PANTHER" id="PTHR35561">
    <property type="entry name" value="RNA 2',3'-CYCLIC PHOSPHODIESTERASE"/>
    <property type="match status" value="1"/>
</dbReference>
<name>A0A7J3M384_ARCFL</name>
<dbReference type="PANTHER" id="PTHR35561:SF1">
    <property type="entry name" value="RNA 2',3'-CYCLIC PHOSPHODIESTERASE"/>
    <property type="match status" value="1"/>
</dbReference>
<dbReference type="NCBIfam" id="TIGR02258">
    <property type="entry name" value="2_5_ligase"/>
    <property type="match status" value="1"/>
</dbReference>
<feature type="active site" description="Proton acceptor" evidence="2">
    <location>
        <position position="122"/>
    </location>
</feature>
<dbReference type="Pfam" id="PF13563">
    <property type="entry name" value="2_5_RNA_ligase2"/>
    <property type="match status" value="1"/>
</dbReference>
<evidence type="ECO:0000256" key="2">
    <source>
        <dbReference type="HAMAP-Rule" id="MF_01940"/>
    </source>
</evidence>
<comment type="function">
    <text evidence="2">Hydrolyzes RNA 2',3'-cyclic phosphodiester to an RNA 2'-phosphomonoester.</text>
</comment>
<dbReference type="InterPro" id="IPR004175">
    <property type="entry name" value="RNA_CPDase"/>
</dbReference>
<organism evidence="3">
    <name type="scientific">Archaeoglobus fulgidus</name>
    <dbReference type="NCBI Taxonomy" id="2234"/>
    <lineage>
        <taxon>Archaea</taxon>
        <taxon>Methanobacteriati</taxon>
        <taxon>Methanobacteriota</taxon>
        <taxon>Archaeoglobi</taxon>
        <taxon>Archaeoglobales</taxon>
        <taxon>Archaeoglobaceae</taxon>
        <taxon>Archaeoglobus</taxon>
    </lineage>
</organism>
<comment type="similarity">
    <text evidence="2">Belongs to the 2H phosphoesterase superfamily. ThpR family.</text>
</comment>
<dbReference type="InterPro" id="IPR009097">
    <property type="entry name" value="Cyclic_Pdiesterase"/>
</dbReference>
<dbReference type="EMBL" id="DSYZ01000134">
    <property type="protein sequence ID" value="HGT83492.1"/>
    <property type="molecule type" value="Genomic_DNA"/>
</dbReference>
<comment type="caution">
    <text evidence="3">The sequence shown here is derived from an EMBL/GenBank/DDBJ whole genome shotgun (WGS) entry which is preliminary data.</text>
</comment>
<keyword evidence="1 2" id="KW-0378">Hydrolase</keyword>
<dbReference type="GO" id="GO:0004113">
    <property type="term" value="F:2',3'-cyclic-nucleotide 3'-phosphodiesterase activity"/>
    <property type="evidence" value="ECO:0007669"/>
    <property type="project" value="InterPro"/>
</dbReference>
<gene>
    <name evidence="3" type="primary">thpR</name>
    <name evidence="3" type="ORF">ENT52_07200</name>
</gene>
<dbReference type="GO" id="GO:0008664">
    <property type="term" value="F:RNA 2',3'-cyclic 3'-phosphodiesterase activity"/>
    <property type="evidence" value="ECO:0007669"/>
    <property type="project" value="UniProtKB-EC"/>
</dbReference>
<feature type="short sequence motif" description="HXTX 1" evidence="2">
    <location>
        <begin position="39"/>
        <end position="42"/>
    </location>
</feature>
<protein>
    <recommendedName>
        <fullName evidence="2">RNA 2',3'-cyclic phosphodiesterase</fullName>
        <shortName evidence="2">RNA 2',3'-CPDase</shortName>
        <ecNumber evidence="2">3.1.4.58</ecNumber>
    </recommendedName>
</protein>
<proteinExistence type="inferred from homology"/>
<reference evidence="3" key="1">
    <citation type="journal article" date="2020" name="mSystems">
        <title>Genome- and Community-Level Interaction Insights into Carbon Utilization and Element Cycling Functions of Hydrothermarchaeota in Hydrothermal Sediment.</title>
        <authorList>
            <person name="Zhou Z."/>
            <person name="Liu Y."/>
            <person name="Xu W."/>
            <person name="Pan J."/>
            <person name="Luo Z.H."/>
            <person name="Li M."/>
        </authorList>
    </citation>
    <scope>NUCLEOTIDE SEQUENCE [LARGE SCALE GENOMIC DNA]</scope>
    <source>
        <strain evidence="3">SpSt-587</strain>
    </source>
</reference>
<sequence>MRLFVAVDVDEALKPRIDPLLSKLSALQGVKAVERENLHTTLIFLGEVEEGRVKEISSALSYVRFKPFEVSLVGVGKFPERGDARVVWIGIEDNGKLVELAEKVHAELKKLGFKRDKEFVAHVTVARVKRRNKEVEKVVKEFENSEFGKMIVGDFKLKQSILKPSGPVYRNVGVFRCDERDPE</sequence>
<evidence type="ECO:0000256" key="1">
    <source>
        <dbReference type="ARBA" id="ARBA00022801"/>
    </source>
</evidence>
<dbReference type="SUPFAM" id="SSF55144">
    <property type="entry name" value="LigT-like"/>
    <property type="match status" value="1"/>
</dbReference>
<feature type="short sequence motif" description="HXTX 2" evidence="2">
    <location>
        <begin position="122"/>
        <end position="125"/>
    </location>
</feature>
<dbReference type="Gene3D" id="3.90.1140.10">
    <property type="entry name" value="Cyclic phosphodiesterase"/>
    <property type="match status" value="1"/>
</dbReference>
<accession>A0A7J3M384</accession>
<dbReference type="EC" id="3.1.4.58" evidence="2"/>
<evidence type="ECO:0000313" key="3">
    <source>
        <dbReference type="EMBL" id="HGT83492.1"/>
    </source>
</evidence>
<comment type="catalytic activity">
    <reaction evidence="2">
        <text>a 3'-end 2',3'-cyclophospho-ribonucleotide-RNA + H2O = a 3'-end 2'-phospho-ribonucleotide-RNA + H(+)</text>
        <dbReference type="Rhea" id="RHEA:11828"/>
        <dbReference type="Rhea" id="RHEA-COMP:10464"/>
        <dbReference type="Rhea" id="RHEA-COMP:17353"/>
        <dbReference type="ChEBI" id="CHEBI:15377"/>
        <dbReference type="ChEBI" id="CHEBI:15378"/>
        <dbReference type="ChEBI" id="CHEBI:83064"/>
        <dbReference type="ChEBI" id="CHEBI:173113"/>
        <dbReference type="EC" id="3.1.4.58"/>
    </reaction>
</comment>
<feature type="active site" description="Proton donor" evidence="2">
    <location>
        <position position="39"/>
    </location>
</feature>
<dbReference type="HAMAP" id="MF_01940">
    <property type="entry name" value="RNA_CPDase"/>
    <property type="match status" value="1"/>
</dbReference>